<name>A0A8S1WW79_9CILI</name>
<evidence type="ECO:0000313" key="2">
    <source>
        <dbReference type="Proteomes" id="UP000689195"/>
    </source>
</evidence>
<organism evidence="1 2">
    <name type="scientific">Paramecium pentaurelia</name>
    <dbReference type="NCBI Taxonomy" id="43138"/>
    <lineage>
        <taxon>Eukaryota</taxon>
        <taxon>Sar</taxon>
        <taxon>Alveolata</taxon>
        <taxon>Ciliophora</taxon>
        <taxon>Intramacronucleata</taxon>
        <taxon>Oligohymenophorea</taxon>
        <taxon>Peniculida</taxon>
        <taxon>Parameciidae</taxon>
        <taxon>Paramecium</taxon>
    </lineage>
</organism>
<dbReference type="AlphaFoldDB" id="A0A8S1WW79"/>
<dbReference type="Proteomes" id="UP000689195">
    <property type="component" value="Unassembled WGS sequence"/>
</dbReference>
<evidence type="ECO:0000313" key="1">
    <source>
        <dbReference type="EMBL" id="CAD8192555.1"/>
    </source>
</evidence>
<keyword evidence="2" id="KW-1185">Reference proteome</keyword>
<accession>A0A8S1WW79</accession>
<proteinExistence type="predicted"/>
<gene>
    <name evidence="1" type="ORF">PPENT_87.1.T1020038</name>
</gene>
<reference evidence="1" key="1">
    <citation type="submission" date="2021-01" db="EMBL/GenBank/DDBJ databases">
        <authorList>
            <consortium name="Genoscope - CEA"/>
            <person name="William W."/>
        </authorList>
    </citation>
    <scope>NUCLEOTIDE SEQUENCE</scope>
</reference>
<dbReference type="EMBL" id="CAJJDO010000102">
    <property type="protein sequence ID" value="CAD8192555.1"/>
    <property type="molecule type" value="Genomic_DNA"/>
</dbReference>
<sequence>MFLQIPMSCQYSLDIPDIDEYFGNKDKIYNKKIQDYKRKVNSCRNRLEKLKFRINDQQIQEDEYQDINKQQKIKQINNDNQSQEKKDYFYYKNRIHTTINENYQLKSNQVNKFNQKLYSLMSNRDRSLEQKSQRLKNIIQGQKYLDDTQNELKKSRNYIVQQSIDHKLKLFYILKSSQKQQDSIDIEKKIKLEQLRDQIANGYFTEI</sequence>
<comment type="caution">
    <text evidence="1">The sequence shown here is derived from an EMBL/GenBank/DDBJ whole genome shotgun (WGS) entry which is preliminary data.</text>
</comment>
<protein>
    <submittedName>
        <fullName evidence="1">Uncharacterized protein</fullName>
    </submittedName>
</protein>